<protein>
    <submittedName>
        <fullName evidence="1">Uncharacterized protein</fullName>
    </submittedName>
</protein>
<evidence type="ECO:0000313" key="1">
    <source>
        <dbReference type="EMBL" id="MCP1998401.1"/>
    </source>
</evidence>
<sequence length="34" mass="3990">MRKEKTSQAALMNKPSVVVQKFAFRVQRFCQANF</sequence>
<name>A0ACC6AGJ2_NITWI</name>
<proteinExistence type="predicted"/>
<accession>A0ACC6AGJ2</accession>
<comment type="caution">
    <text evidence="1">The sequence shown here is derived from an EMBL/GenBank/DDBJ whole genome shotgun (WGS) entry which is preliminary data.</text>
</comment>
<gene>
    <name evidence="1" type="ORF">J2S34_000823</name>
</gene>
<dbReference type="EMBL" id="JALJZS010000001">
    <property type="protein sequence ID" value="MCP1998401.1"/>
    <property type="molecule type" value="Genomic_DNA"/>
</dbReference>
<reference evidence="1" key="1">
    <citation type="submission" date="2022-03" db="EMBL/GenBank/DDBJ databases">
        <title>Interactions between chemoautotrophic and heterotrophic bacteria.</title>
        <authorList>
            <person name="Santoro A."/>
        </authorList>
    </citation>
    <scope>NUCLEOTIDE SEQUENCE</scope>
    <source>
        <strain evidence="1">Nb-106</strain>
    </source>
</reference>
<keyword evidence="2" id="KW-1185">Reference proteome</keyword>
<evidence type="ECO:0000313" key="2">
    <source>
        <dbReference type="Proteomes" id="UP001205486"/>
    </source>
</evidence>
<organism evidence="1 2">
    <name type="scientific">Nitrobacter winogradskyi</name>
    <name type="common">Nitrobacter agilis</name>
    <dbReference type="NCBI Taxonomy" id="913"/>
    <lineage>
        <taxon>Bacteria</taxon>
        <taxon>Pseudomonadati</taxon>
        <taxon>Pseudomonadota</taxon>
        <taxon>Alphaproteobacteria</taxon>
        <taxon>Hyphomicrobiales</taxon>
        <taxon>Nitrobacteraceae</taxon>
        <taxon>Nitrobacter</taxon>
    </lineage>
</organism>
<dbReference type="Proteomes" id="UP001205486">
    <property type="component" value="Unassembled WGS sequence"/>
</dbReference>